<dbReference type="PANTHER" id="PTHR43335:SF3">
    <property type="entry name" value="ABC TRANSPORTER"/>
    <property type="match status" value="1"/>
</dbReference>
<keyword evidence="2" id="KW-0813">Transport</keyword>
<dbReference type="GO" id="GO:0005524">
    <property type="term" value="F:ATP binding"/>
    <property type="evidence" value="ECO:0007669"/>
    <property type="project" value="UniProtKB-KW"/>
</dbReference>
<proteinExistence type="inferred from homology"/>
<protein>
    <submittedName>
        <fullName evidence="6">Multidrug ABC transporter ATP-binding protein</fullName>
    </submittedName>
</protein>
<evidence type="ECO:0000256" key="4">
    <source>
        <dbReference type="ARBA" id="ARBA00022840"/>
    </source>
</evidence>
<dbReference type="InterPro" id="IPR003439">
    <property type="entry name" value="ABC_transporter-like_ATP-bd"/>
</dbReference>
<evidence type="ECO:0000256" key="2">
    <source>
        <dbReference type="ARBA" id="ARBA00022448"/>
    </source>
</evidence>
<dbReference type="SMART" id="SM00382">
    <property type="entry name" value="AAA"/>
    <property type="match status" value="1"/>
</dbReference>
<keyword evidence="7" id="KW-1185">Reference proteome</keyword>
<dbReference type="AlphaFoldDB" id="A0A2V5LD39"/>
<keyword evidence="3" id="KW-0547">Nucleotide-binding</keyword>
<comment type="similarity">
    <text evidence="1">Belongs to the ABC transporter superfamily.</text>
</comment>
<keyword evidence="4 6" id="KW-0067">ATP-binding</keyword>
<gene>
    <name evidence="6" type="ORF">CVV68_00140</name>
</gene>
<evidence type="ECO:0000256" key="1">
    <source>
        <dbReference type="ARBA" id="ARBA00005417"/>
    </source>
</evidence>
<dbReference type="PROSITE" id="PS50893">
    <property type="entry name" value="ABC_TRANSPORTER_2"/>
    <property type="match status" value="1"/>
</dbReference>
<dbReference type="Gene3D" id="3.40.50.300">
    <property type="entry name" value="P-loop containing nucleotide triphosphate hydrolases"/>
    <property type="match status" value="1"/>
</dbReference>
<dbReference type="Pfam" id="PF00005">
    <property type="entry name" value="ABC_tran"/>
    <property type="match status" value="1"/>
</dbReference>
<organism evidence="6 7">
    <name type="scientific">Arthrobacter livingstonensis</name>
    <dbReference type="NCBI Taxonomy" id="670078"/>
    <lineage>
        <taxon>Bacteria</taxon>
        <taxon>Bacillati</taxon>
        <taxon>Actinomycetota</taxon>
        <taxon>Actinomycetes</taxon>
        <taxon>Micrococcales</taxon>
        <taxon>Micrococcaceae</taxon>
        <taxon>Arthrobacter</taxon>
    </lineage>
</organism>
<dbReference type="InterPro" id="IPR027417">
    <property type="entry name" value="P-loop_NTPase"/>
</dbReference>
<evidence type="ECO:0000313" key="7">
    <source>
        <dbReference type="Proteomes" id="UP000247832"/>
    </source>
</evidence>
<accession>A0A2V5LD39</accession>
<dbReference type="CDD" id="cd03230">
    <property type="entry name" value="ABC_DR_subfamily_A"/>
    <property type="match status" value="1"/>
</dbReference>
<evidence type="ECO:0000259" key="5">
    <source>
        <dbReference type="PROSITE" id="PS50893"/>
    </source>
</evidence>
<dbReference type="InterPro" id="IPR003593">
    <property type="entry name" value="AAA+_ATPase"/>
</dbReference>
<sequence>MTDTRPPPSGRCGSAGPLWKVRRRDDALGVRPTLGWGKGPPGAAWGRCIVARDLEAFNGLSAVGVSRRFGAVHAVAGMDLRAPAGEVTALIGPNGAGKTTLLLILASLLAPDTGTVRIMGVDPSKDPSAARARIGWMPDTLGVWDSLTAREILTLMGRFYRLPKAAIAGRVTELLDLVNLADLADQHARVLSRGQQQRLSLARALIHDPDVLLLDEPASGLDPGSRVALRHILRGLAAQGKAVVVSSHVLAELDEIADRAVFVNAGRSVLAQSVEQAAAQGRRYAISALDPATLPAELARLGVQFESGSGRRGSVTVMVGTERDSAQLLADLVRAGVAVTAFAPAAGALEETYMSMDVEQR</sequence>
<evidence type="ECO:0000256" key="3">
    <source>
        <dbReference type="ARBA" id="ARBA00022741"/>
    </source>
</evidence>
<name>A0A2V5LD39_9MICC</name>
<feature type="domain" description="ABC transporter" evidence="5">
    <location>
        <begin position="60"/>
        <end position="290"/>
    </location>
</feature>
<dbReference type="PANTHER" id="PTHR43335">
    <property type="entry name" value="ABC TRANSPORTER, ATP-BINDING PROTEIN"/>
    <property type="match status" value="1"/>
</dbReference>
<dbReference type="EMBL" id="QJVD01000001">
    <property type="protein sequence ID" value="PYI69565.1"/>
    <property type="molecule type" value="Genomic_DNA"/>
</dbReference>
<dbReference type="OrthoDB" id="9804819at2"/>
<reference evidence="6 7" key="1">
    <citation type="submission" date="2018-05" db="EMBL/GenBank/DDBJ databases">
        <title>Genetic diversity of glacier-inhabiting Cryobacterium bacteria in China and description of Cryobacterium mengkeensis sp. nov. and Arthrobacter glacialis sp. nov.</title>
        <authorList>
            <person name="Liu Q."/>
            <person name="Xin Y.-H."/>
        </authorList>
    </citation>
    <scope>NUCLEOTIDE SEQUENCE [LARGE SCALE GENOMIC DNA]</scope>
    <source>
        <strain evidence="6 7">LI2</strain>
    </source>
</reference>
<dbReference type="Proteomes" id="UP000247832">
    <property type="component" value="Unassembled WGS sequence"/>
</dbReference>
<evidence type="ECO:0000313" key="6">
    <source>
        <dbReference type="EMBL" id="PYI69565.1"/>
    </source>
</evidence>
<dbReference type="SUPFAM" id="SSF52540">
    <property type="entry name" value="P-loop containing nucleoside triphosphate hydrolases"/>
    <property type="match status" value="1"/>
</dbReference>
<dbReference type="GO" id="GO:0016887">
    <property type="term" value="F:ATP hydrolysis activity"/>
    <property type="evidence" value="ECO:0007669"/>
    <property type="project" value="InterPro"/>
</dbReference>
<comment type="caution">
    <text evidence="6">The sequence shown here is derived from an EMBL/GenBank/DDBJ whole genome shotgun (WGS) entry which is preliminary data.</text>
</comment>